<reference evidence="8 9" key="2">
    <citation type="submission" date="2019-09" db="EMBL/GenBank/DDBJ databases">
        <authorList>
            <person name="Jin C."/>
        </authorList>
    </citation>
    <scope>NUCLEOTIDE SEQUENCE [LARGE SCALE GENOMIC DNA]</scope>
    <source>
        <strain evidence="8 9">BN140078</strain>
    </source>
</reference>
<organism evidence="8 9">
    <name type="scientific">Chitinophaga agrisoli</name>
    <dbReference type="NCBI Taxonomy" id="2607653"/>
    <lineage>
        <taxon>Bacteria</taxon>
        <taxon>Pseudomonadati</taxon>
        <taxon>Bacteroidota</taxon>
        <taxon>Chitinophagia</taxon>
        <taxon>Chitinophagales</taxon>
        <taxon>Chitinophagaceae</taxon>
        <taxon>Chitinophaga</taxon>
    </lineage>
</organism>
<feature type="domain" description="RagB/SusD" evidence="6">
    <location>
        <begin position="328"/>
        <end position="481"/>
    </location>
</feature>
<comment type="subcellular location">
    <subcellularLocation>
        <location evidence="1">Cell outer membrane</location>
    </subcellularLocation>
</comment>
<dbReference type="AlphaFoldDB" id="A0A5B2VLB0"/>
<evidence type="ECO:0000259" key="6">
    <source>
        <dbReference type="Pfam" id="PF07980"/>
    </source>
</evidence>
<keyword evidence="3" id="KW-0732">Signal</keyword>
<dbReference type="SUPFAM" id="SSF48452">
    <property type="entry name" value="TPR-like"/>
    <property type="match status" value="1"/>
</dbReference>
<dbReference type="InterPro" id="IPR011990">
    <property type="entry name" value="TPR-like_helical_dom_sf"/>
</dbReference>
<dbReference type="InterPro" id="IPR033985">
    <property type="entry name" value="SusD-like_N"/>
</dbReference>
<dbReference type="Pfam" id="PF14322">
    <property type="entry name" value="SusD-like_3"/>
    <property type="match status" value="1"/>
</dbReference>
<keyword evidence="4" id="KW-0472">Membrane</keyword>
<name>A0A5B2VLB0_9BACT</name>
<proteinExistence type="inferred from homology"/>
<gene>
    <name evidence="8" type="ORF">F0L74_22455</name>
</gene>
<evidence type="ECO:0000256" key="3">
    <source>
        <dbReference type="ARBA" id="ARBA00022729"/>
    </source>
</evidence>
<sequence>MKRNHHYNMLRRYAAFIACALLISSCKKYLDIPLPLDVIAGDAAYTNDQSSAAVLNNVYASMLTTNEGADAVFDGKSTAYSSGLYTDELQAIGLPTATERLYYQNNIQAVNTGGAWTKLYKGIYNLNLAIEGITRASSVNLHYREQWLGEAYFMRALLHFYLVNLYGDCVLAITSDYRVNSVLPRTTPQAVYVQIIKDLQQAQGLLSDDYKDGKGLTTTDKGRPNKAAATALLARVYLYTSDWNNAEIQASAVIGNSRYQLPPLAQVFLKASTETIWALAPGQGAFVRDYSAYNSGMAPLVPTFPSNGVGVAMSDNLANTFEPGDQRLSAWTRVSSDTGSTPRTYRFPDKYKTNVHDVEYIVVLRLAEQYLIRAEARVKLNKLSNAQADLNIVRARAGLAGTPATSPNELLNAIEKERRTELFTEAGHRLFDLRRTDRLNALMTILTPQKGGTGWQQYMQWWPIPTNDIFANPNLVQTAGYQ</sequence>
<dbReference type="Proteomes" id="UP000324611">
    <property type="component" value="Unassembled WGS sequence"/>
</dbReference>
<dbReference type="EMBL" id="VUOC01000004">
    <property type="protein sequence ID" value="KAA2238979.1"/>
    <property type="molecule type" value="Genomic_DNA"/>
</dbReference>
<dbReference type="RefSeq" id="WP_149840158.1">
    <property type="nucleotide sequence ID" value="NZ_VUOC01000004.1"/>
</dbReference>
<dbReference type="InterPro" id="IPR012944">
    <property type="entry name" value="SusD_RagB_dom"/>
</dbReference>
<dbReference type="Pfam" id="PF07980">
    <property type="entry name" value="SusD_RagB"/>
    <property type="match status" value="1"/>
</dbReference>
<dbReference type="CDD" id="cd08977">
    <property type="entry name" value="SusD"/>
    <property type="match status" value="1"/>
</dbReference>
<protein>
    <submittedName>
        <fullName evidence="8">RagB/SusD family nutrient uptake outer membrane protein</fullName>
    </submittedName>
</protein>
<comment type="similarity">
    <text evidence="2">Belongs to the SusD family.</text>
</comment>
<dbReference type="Gene3D" id="1.25.40.390">
    <property type="match status" value="1"/>
</dbReference>
<evidence type="ECO:0000313" key="8">
    <source>
        <dbReference type="EMBL" id="KAA2238979.1"/>
    </source>
</evidence>
<accession>A0A5B2VLB0</accession>
<comment type="caution">
    <text evidence="8">The sequence shown here is derived from an EMBL/GenBank/DDBJ whole genome shotgun (WGS) entry which is preliminary data.</text>
</comment>
<evidence type="ECO:0000259" key="7">
    <source>
        <dbReference type="Pfam" id="PF14322"/>
    </source>
</evidence>
<dbReference type="PROSITE" id="PS51257">
    <property type="entry name" value="PROKAR_LIPOPROTEIN"/>
    <property type="match status" value="1"/>
</dbReference>
<evidence type="ECO:0000256" key="1">
    <source>
        <dbReference type="ARBA" id="ARBA00004442"/>
    </source>
</evidence>
<keyword evidence="9" id="KW-1185">Reference proteome</keyword>
<feature type="domain" description="SusD-like N-terminal" evidence="7">
    <location>
        <begin position="96"/>
        <end position="238"/>
    </location>
</feature>
<dbReference type="GO" id="GO:0009279">
    <property type="term" value="C:cell outer membrane"/>
    <property type="evidence" value="ECO:0007669"/>
    <property type="project" value="UniProtKB-SubCell"/>
</dbReference>
<evidence type="ECO:0000313" key="9">
    <source>
        <dbReference type="Proteomes" id="UP000324611"/>
    </source>
</evidence>
<keyword evidence="5" id="KW-0998">Cell outer membrane</keyword>
<evidence type="ECO:0000256" key="2">
    <source>
        <dbReference type="ARBA" id="ARBA00006275"/>
    </source>
</evidence>
<evidence type="ECO:0000256" key="4">
    <source>
        <dbReference type="ARBA" id="ARBA00023136"/>
    </source>
</evidence>
<evidence type="ECO:0000256" key="5">
    <source>
        <dbReference type="ARBA" id="ARBA00023237"/>
    </source>
</evidence>
<reference evidence="8 9" key="1">
    <citation type="submission" date="2019-09" db="EMBL/GenBank/DDBJ databases">
        <title>Chitinophaga ginsengihumi sp. nov., isolated from soil of ginseng rhizosphere.</title>
        <authorList>
            <person name="Lee J."/>
        </authorList>
    </citation>
    <scope>NUCLEOTIDE SEQUENCE [LARGE SCALE GENOMIC DNA]</scope>
    <source>
        <strain evidence="8 9">BN140078</strain>
    </source>
</reference>